<feature type="repeat" description="WD" evidence="5">
    <location>
        <begin position="469"/>
        <end position="510"/>
    </location>
</feature>
<feature type="compositionally biased region" description="Acidic residues" evidence="6">
    <location>
        <begin position="304"/>
        <end position="321"/>
    </location>
</feature>
<comment type="subcellular location">
    <subcellularLocation>
        <location evidence="1">Cytoplasm</location>
    </subcellularLocation>
</comment>
<gene>
    <name evidence="7" type="ORF">PPL_03976</name>
</gene>
<feature type="repeat" description="WD" evidence="5">
    <location>
        <begin position="607"/>
        <end position="641"/>
    </location>
</feature>
<dbReference type="SUPFAM" id="SSF50998">
    <property type="entry name" value="Quinoprotein alcohol dehydrogenase-like"/>
    <property type="match status" value="1"/>
</dbReference>
<feature type="compositionally biased region" description="Polar residues" evidence="6">
    <location>
        <begin position="18"/>
        <end position="44"/>
    </location>
</feature>
<dbReference type="Pfam" id="PF00400">
    <property type="entry name" value="WD40"/>
    <property type="match status" value="7"/>
</dbReference>
<evidence type="ECO:0000256" key="6">
    <source>
        <dbReference type="SAM" id="MobiDB-lite"/>
    </source>
</evidence>
<dbReference type="InterPro" id="IPR019775">
    <property type="entry name" value="WD40_repeat_CS"/>
</dbReference>
<dbReference type="Proteomes" id="UP000001396">
    <property type="component" value="Unassembled WGS sequence"/>
</dbReference>
<evidence type="ECO:0000313" key="8">
    <source>
        <dbReference type="Proteomes" id="UP000001396"/>
    </source>
</evidence>
<dbReference type="InterPro" id="IPR020472">
    <property type="entry name" value="WD40_PAC1"/>
</dbReference>
<dbReference type="PROSITE" id="PS00678">
    <property type="entry name" value="WD_REPEATS_1"/>
    <property type="match status" value="2"/>
</dbReference>
<keyword evidence="4" id="KW-0677">Repeat</keyword>
<protein>
    <submittedName>
        <fullName evidence="7">WD40 repeat-containing protein</fullName>
    </submittedName>
</protein>
<dbReference type="InParanoid" id="D3B5N8"/>
<dbReference type="FunCoup" id="D3B5N8">
    <property type="interactions" value="11"/>
</dbReference>
<dbReference type="SMART" id="SM00320">
    <property type="entry name" value="WD40"/>
    <property type="match status" value="8"/>
</dbReference>
<keyword evidence="8" id="KW-1185">Reference proteome</keyword>
<feature type="repeat" description="WD" evidence="5">
    <location>
        <begin position="556"/>
        <end position="598"/>
    </location>
</feature>
<dbReference type="PANTHER" id="PTHR19857:SF8">
    <property type="entry name" value="ANGIO-ASSOCIATED MIGRATORY CELL PROTEIN"/>
    <property type="match status" value="1"/>
</dbReference>
<dbReference type="CDD" id="cd00200">
    <property type="entry name" value="WD40"/>
    <property type="match status" value="1"/>
</dbReference>
<evidence type="ECO:0000256" key="2">
    <source>
        <dbReference type="ARBA" id="ARBA00022490"/>
    </source>
</evidence>
<comment type="caution">
    <text evidence="7">The sequence shown here is derived from an EMBL/GenBank/DDBJ whole genome shotgun (WGS) entry which is preliminary data.</text>
</comment>
<dbReference type="InterPro" id="IPR001680">
    <property type="entry name" value="WD40_rpt"/>
</dbReference>
<evidence type="ECO:0000256" key="5">
    <source>
        <dbReference type="PROSITE-ProRule" id="PRU00221"/>
    </source>
</evidence>
<dbReference type="EMBL" id="ADBJ01000017">
    <property type="protein sequence ID" value="EFA83186.1"/>
    <property type="molecule type" value="Genomic_DNA"/>
</dbReference>
<dbReference type="PRINTS" id="PR00320">
    <property type="entry name" value="GPROTEINBRPT"/>
</dbReference>
<evidence type="ECO:0000256" key="4">
    <source>
        <dbReference type="ARBA" id="ARBA00022737"/>
    </source>
</evidence>
<feature type="repeat" description="WD" evidence="5">
    <location>
        <begin position="342"/>
        <end position="384"/>
    </location>
</feature>
<keyword evidence="2" id="KW-0963">Cytoplasm</keyword>
<dbReference type="InterPro" id="IPR015943">
    <property type="entry name" value="WD40/YVTN_repeat-like_dom_sf"/>
</dbReference>
<dbReference type="GeneID" id="31359463"/>
<dbReference type="OMA" id="SKENAMM"/>
<dbReference type="GO" id="GO:0005737">
    <property type="term" value="C:cytoplasm"/>
    <property type="evidence" value="ECO:0007669"/>
    <property type="project" value="UniProtKB-SubCell"/>
</dbReference>
<dbReference type="AlphaFoldDB" id="D3B5N8"/>
<evidence type="ECO:0000256" key="3">
    <source>
        <dbReference type="ARBA" id="ARBA00022574"/>
    </source>
</evidence>
<feature type="region of interest" description="Disordered" evidence="6">
    <location>
        <begin position="1"/>
        <end position="50"/>
    </location>
</feature>
<dbReference type="FunFam" id="2.130.10.10:FF:000074">
    <property type="entry name" value="Angio-associated migratory cell protein-like protein"/>
    <property type="match status" value="1"/>
</dbReference>
<dbReference type="RefSeq" id="XP_020435303.1">
    <property type="nucleotide sequence ID" value="XM_020574889.1"/>
</dbReference>
<evidence type="ECO:0000313" key="7">
    <source>
        <dbReference type="EMBL" id="EFA83186.1"/>
    </source>
</evidence>
<evidence type="ECO:0000256" key="1">
    <source>
        <dbReference type="ARBA" id="ARBA00004496"/>
    </source>
</evidence>
<dbReference type="Gene3D" id="2.130.10.10">
    <property type="entry name" value="YVTN repeat-like/Quinoprotein amine dehydrogenase"/>
    <property type="match status" value="1"/>
</dbReference>
<feature type="region of interest" description="Disordered" evidence="6">
    <location>
        <begin position="301"/>
        <end position="321"/>
    </location>
</feature>
<dbReference type="InterPro" id="IPR051179">
    <property type="entry name" value="WD_repeat_multifunction"/>
</dbReference>
<dbReference type="InterPro" id="IPR011047">
    <property type="entry name" value="Quinoprotein_ADH-like_sf"/>
</dbReference>
<feature type="repeat" description="WD" evidence="5">
    <location>
        <begin position="427"/>
        <end position="468"/>
    </location>
</feature>
<dbReference type="PROSITE" id="PS50294">
    <property type="entry name" value="WD_REPEATS_REGION"/>
    <property type="match status" value="3"/>
</dbReference>
<sequence>MSGIIQPISPSFERLRDISTNNNNGSSPDSNANGMHSSGGTSERSFPGRTGTFSLAAAKKTSNNNNNNNKEVPIDIRPITNSLDELIEDVSNIGDTYDLVTITEYRQVITRIALTLQSIKSYFEHFTRIAISNKQPVIEKINYYVKTLDEINRDQATIHLKVVKILNGLDQNHRDKHGHLINSIKQIIPMLGIEIQIINILDQLLTSFNQKDSSKSKQLIRDLIKIFNQHNNNLLFINTEMSTQLTSIQIQLEQDVSLDECMVEKLINHNKMENNQQQQQDEEAFIDPNDAVQELVLDSKENAMMDDDDDADDIEAGGDEDMKEGDDVEMDEDFEDESVQGFFEHTDSVYCVAINRQHNDIIVTGGGDDLAYLWNREDGNKVYTLKGHTDSVCSVGFNFDGTLVATGGMDGVVRVWDVATGELKVTLEGPSEAIEWIQWHPRGNLLLAGSADCCAFMWSTLKGDLLSTFAGHSGIVADGTFTPDGKKVVTISEDQTLRCWNPKDGSVAGVISGHGFHESPINRVAIRSDGVLALTAGEDNYACISNINTNKVVGKLMGHTDTIEAIAFSNNNPNFCFTGSMDGTVKVWDIQTMQPRSTMKHKEGCGITKLMVHPTQPILYSSSTDKTICLWDERNGQLIKQFKGHQDVILDFDMTNDGATLVTAGDDKVSLVFSMLAATAQQTAAPNNAFATTTSTTTTTTSTTTSN</sequence>
<organism evidence="7 8">
    <name type="scientific">Heterostelium pallidum (strain ATCC 26659 / Pp 5 / PN500)</name>
    <name type="common">Cellular slime mold</name>
    <name type="synonym">Polysphondylium pallidum</name>
    <dbReference type="NCBI Taxonomy" id="670386"/>
    <lineage>
        <taxon>Eukaryota</taxon>
        <taxon>Amoebozoa</taxon>
        <taxon>Evosea</taxon>
        <taxon>Eumycetozoa</taxon>
        <taxon>Dictyostelia</taxon>
        <taxon>Acytosteliales</taxon>
        <taxon>Acytosteliaceae</taxon>
        <taxon>Heterostelium</taxon>
    </lineage>
</organism>
<name>D3B5N8_HETP5</name>
<proteinExistence type="predicted"/>
<reference evidence="7 8" key="1">
    <citation type="journal article" date="2011" name="Genome Res.">
        <title>Phylogeny-wide analysis of social amoeba genomes highlights ancient origins for complex intercellular communication.</title>
        <authorList>
            <person name="Heidel A.J."/>
            <person name="Lawal H.M."/>
            <person name="Felder M."/>
            <person name="Schilde C."/>
            <person name="Helps N.R."/>
            <person name="Tunggal B."/>
            <person name="Rivero F."/>
            <person name="John U."/>
            <person name="Schleicher M."/>
            <person name="Eichinger L."/>
            <person name="Platzer M."/>
            <person name="Noegel A.A."/>
            <person name="Schaap P."/>
            <person name="Gloeckner G."/>
        </authorList>
    </citation>
    <scope>NUCLEOTIDE SEQUENCE [LARGE SCALE GENOMIC DNA]</scope>
    <source>
        <strain evidence="8">ATCC 26659 / Pp 5 / PN500</strain>
    </source>
</reference>
<dbReference type="STRING" id="670386.D3B5N8"/>
<feature type="repeat" description="WD" evidence="5">
    <location>
        <begin position="385"/>
        <end position="426"/>
    </location>
</feature>
<keyword evidence="3 5" id="KW-0853">WD repeat</keyword>
<dbReference type="PANTHER" id="PTHR19857">
    <property type="entry name" value="MITOCHONDRIAL DIVISION PROTEIN 1-RELATED"/>
    <property type="match status" value="1"/>
</dbReference>
<accession>D3B5N8</accession>
<dbReference type="PROSITE" id="PS50082">
    <property type="entry name" value="WD_REPEATS_2"/>
    <property type="match status" value="6"/>
</dbReference>